<dbReference type="HOGENOM" id="CLU_1652165_0_0_1"/>
<dbReference type="AlphaFoldDB" id="A0A0D2BLF0"/>
<proteinExistence type="predicted"/>
<dbReference type="GeneID" id="27327436"/>
<dbReference type="VEuPathDB" id="FungiDB:PV08_00353"/>
<dbReference type="Proteomes" id="UP000053328">
    <property type="component" value="Unassembled WGS sequence"/>
</dbReference>
<evidence type="ECO:0000313" key="1">
    <source>
        <dbReference type="EMBL" id="KIW19778.1"/>
    </source>
</evidence>
<dbReference type="RefSeq" id="XP_016239994.1">
    <property type="nucleotide sequence ID" value="XM_016374718.1"/>
</dbReference>
<dbReference type="EMBL" id="KN847492">
    <property type="protein sequence ID" value="KIW19778.1"/>
    <property type="molecule type" value="Genomic_DNA"/>
</dbReference>
<protein>
    <submittedName>
        <fullName evidence="1">Uncharacterized protein</fullName>
    </submittedName>
</protein>
<organism evidence="1 2">
    <name type="scientific">Exophiala spinifera</name>
    <dbReference type="NCBI Taxonomy" id="91928"/>
    <lineage>
        <taxon>Eukaryota</taxon>
        <taxon>Fungi</taxon>
        <taxon>Dikarya</taxon>
        <taxon>Ascomycota</taxon>
        <taxon>Pezizomycotina</taxon>
        <taxon>Eurotiomycetes</taxon>
        <taxon>Chaetothyriomycetidae</taxon>
        <taxon>Chaetothyriales</taxon>
        <taxon>Herpotrichiellaceae</taxon>
        <taxon>Exophiala</taxon>
    </lineage>
</organism>
<sequence length="160" mass="17262">MVVDCEVLDVQTTPKETEVSFGTTTAGFMILAGPAVQVTLHQEIPGHQQSRECFMSLAQTPRKSPTIAGEGEDYERGLSLELGSQGTGWQPFQLDVSAAVDNLQAVCIAIEKWHPRINSGQGTCLVIQAVSGEASYSRLEVSFGPASWVQVARRTEVKIA</sequence>
<accession>A0A0D2BLF0</accession>
<gene>
    <name evidence="1" type="ORF">PV08_00353</name>
</gene>
<evidence type="ECO:0000313" key="2">
    <source>
        <dbReference type="Proteomes" id="UP000053328"/>
    </source>
</evidence>
<keyword evidence="2" id="KW-1185">Reference proteome</keyword>
<reference evidence="1 2" key="1">
    <citation type="submission" date="2015-01" db="EMBL/GenBank/DDBJ databases">
        <title>The Genome Sequence of Exophiala spinifera CBS89968.</title>
        <authorList>
            <consortium name="The Broad Institute Genomics Platform"/>
            <person name="Cuomo C."/>
            <person name="de Hoog S."/>
            <person name="Gorbushina A."/>
            <person name="Stielow B."/>
            <person name="Teixiera M."/>
            <person name="Abouelleil A."/>
            <person name="Chapman S.B."/>
            <person name="Priest M."/>
            <person name="Young S.K."/>
            <person name="Wortman J."/>
            <person name="Nusbaum C."/>
            <person name="Birren B."/>
        </authorList>
    </citation>
    <scope>NUCLEOTIDE SEQUENCE [LARGE SCALE GENOMIC DNA]</scope>
    <source>
        <strain evidence="1 2">CBS 89968</strain>
    </source>
</reference>
<dbReference type="STRING" id="91928.A0A0D2BLF0"/>
<name>A0A0D2BLF0_9EURO</name>